<evidence type="ECO:0000313" key="3">
    <source>
        <dbReference type="Proteomes" id="UP000246171"/>
    </source>
</evidence>
<dbReference type="VEuPathDB" id="FungiDB:BO83DRAFT_221500"/>
<dbReference type="GeneID" id="37048786"/>
<accession>A0A317W0G4</accession>
<evidence type="ECO:0000313" key="2">
    <source>
        <dbReference type="EMBL" id="PWY77630.1"/>
    </source>
</evidence>
<gene>
    <name evidence="2" type="ORF">BO83DRAFT_221500</name>
</gene>
<keyword evidence="1" id="KW-1133">Transmembrane helix</keyword>
<organism evidence="2 3">
    <name type="scientific">Aspergillus eucalypticola (strain CBS 122712 / IBT 29274)</name>
    <dbReference type="NCBI Taxonomy" id="1448314"/>
    <lineage>
        <taxon>Eukaryota</taxon>
        <taxon>Fungi</taxon>
        <taxon>Dikarya</taxon>
        <taxon>Ascomycota</taxon>
        <taxon>Pezizomycotina</taxon>
        <taxon>Eurotiomycetes</taxon>
        <taxon>Eurotiomycetidae</taxon>
        <taxon>Eurotiales</taxon>
        <taxon>Aspergillaceae</taxon>
        <taxon>Aspergillus</taxon>
        <taxon>Aspergillus subgen. Circumdati</taxon>
    </lineage>
</organism>
<dbReference type="AlphaFoldDB" id="A0A317W0G4"/>
<keyword evidence="3" id="KW-1185">Reference proteome</keyword>
<feature type="transmembrane region" description="Helical" evidence="1">
    <location>
        <begin position="67"/>
        <end position="87"/>
    </location>
</feature>
<proteinExistence type="predicted"/>
<sequence length="103" mass="11742">MDDILRRCHTFVICAYSLLNSLSFHIPHSPATTCCHFMYDFLFLCFPSSLHTISFFRAPVPTMYTHFVDEVMSIIGAAAGFLFVATYSPPCRLNDGKFYDLEV</sequence>
<dbReference type="RefSeq" id="XP_025390011.1">
    <property type="nucleotide sequence ID" value="XM_025526824.1"/>
</dbReference>
<dbReference type="EMBL" id="MSFU01000007">
    <property type="protein sequence ID" value="PWY77630.1"/>
    <property type="molecule type" value="Genomic_DNA"/>
</dbReference>
<keyword evidence="1" id="KW-0812">Transmembrane</keyword>
<comment type="caution">
    <text evidence="2">The sequence shown here is derived from an EMBL/GenBank/DDBJ whole genome shotgun (WGS) entry which is preliminary data.</text>
</comment>
<dbReference type="Proteomes" id="UP000246171">
    <property type="component" value="Unassembled WGS sequence"/>
</dbReference>
<evidence type="ECO:0000256" key="1">
    <source>
        <dbReference type="SAM" id="Phobius"/>
    </source>
</evidence>
<name>A0A317W0G4_ASPEC</name>
<reference evidence="2" key="1">
    <citation type="submission" date="2016-12" db="EMBL/GenBank/DDBJ databases">
        <title>The genomes of Aspergillus section Nigri reveals drivers in fungal speciation.</title>
        <authorList>
            <consortium name="DOE Joint Genome Institute"/>
            <person name="Vesth T.C."/>
            <person name="Nybo J."/>
            <person name="Theobald S."/>
            <person name="Brandl J."/>
            <person name="Frisvad J.C."/>
            <person name="Nielsen K.F."/>
            <person name="Lyhne E.K."/>
            <person name="Kogle M.E."/>
            <person name="Kuo A."/>
            <person name="Riley R."/>
            <person name="Clum A."/>
            <person name="Nolan M."/>
            <person name="Lipzen A."/>
            <person name="Salamov A."/>
            <person name="Henrissat B."/>
            <person name="Wiebenga A."/>
            <person name="De vries R.P."/>
            <person name="Grigoriev I.V."/>
            <person name="Mortensen U.H."/>
            <person name="Andersen M.R."/>
            <person name="Baker S.E."/>
        </authorList>
    </citation>
    <scope>NUCLEOTIDE SEQUENCE</scope>
    <source>
        <strain evidence="2">CBS 122712</strain>
    </source>
</reference>
<dbReference type="OrthoDB" id="10280083at2759"/>
<keyword evidence="1" id="KW-0472">Membrane</keyword>
<protein>
    <submittedName>
        <fullName evidence="2">Uncharacterized protein</fullName>
    </submittedName>
</protein>